<dbReference type="STRING" id="472963.BKP45_06795"/>
<evidence type="ECO:0000256" key="1">
    <source>
        <dbReference type="SAM" id="Phobius"/>
    </source>
</evidence>
<feature type="transmembrane region" description="Helical" evidence="1">
    <location>
        <begin position="13"/>
        <end position="36"/>
    </location>
</feature>
<dbReference type="InterPro" id="IPR016747">
    <property type="entry name" value="Phosphotransbutyrylase"/>
</dbReference>
<dbReference type="PIRSF" id="PIRSF019083">
    <property type="entry name" value="UCP019083_VanZ"/>
    <property type="match status" value="1"/>
</dbReference>
<accession>A0A1S2MF86</accession>
<dbReference type="EMBL" id="MLQS01000001">
    <property type="protein sequence ID" value="OIJ22517.1"/>
    <property type="molecule type" value="Genomic_DNA"/>
</dbReference>
<dbReference type="AlphaFoldDB" id="A0A1S2MF86"/>
<feature type="transmembrane region" description="Helical" evidence="1">
    <location>
        <begin position="148"/>
        <end position="168"/>
    </location>
</feature>
<keyword evidence="1" id="KW-0812">Transmembrane</keyword>
<dbReference type="InterPro" id="IPR006976">
    <property type="entry name" value="VanZ-like"/>
</dbReference>
<name>A0A1S2MF86_9BACI</name>
<dbReference type="NCBIfam" id="NF037970">
    <property type="entry name" value="vanZ_1"/>
    <property type="match status" value="1"/>
</dbReference>
<keyword evidence="4" id="KW-1185">Reference proteome</keyword>
<dbReference type="Pfam" id="PF04892">
    <property type="entry name" value="VanZ"/>
    <property type="match status" value="1"/>
</dbReference>
<evidence type="ECO:0000259" key="2">
    <source>
        <dbReference type="Pfam" id="PF04892"/>
    </source>
</evidence>
<sequence>MYKRKGLDYLYKVLFHGFLFLILAISFIMLAVFMAFRIESILLFLKRKIEVGTAIEFLKNIQFTYATAEISIARLGVESFLEFVIRKGAHFTFFFCLGFLFYRAMWASSFPKVLSFISSLCFVVIYAISDELHQAFTPNRTPLVQDVVLDSVGGLTGIVFALFIYFMIDHFRNQKQSVIKTSRY</sequence>
<gene>
    <name evidence="3" type="ORF">BKP45_06795</name>
</gene>
<comment type="caution">
    <text evidence="3">The sequence shown here is derived from an EMBL/GenBank/DDBJ whole genome shotgun (WGS) entry which is preliminary data.</text>
</comment>
<keyword evidence="1" id="KW-0472">Membrane</keyword>
<feature type="transmembrane region" description="Helical" evidence="1">
    <location>
        <begin position="83"/>
        <end position="102"/>
    </location>
</feature>
<reference evidence="3 4" key="1">
    <citation type="submission" date="2016-10" db="EMBL/GenBank/DDBJ databases">
        <title>Draft genome sequences of four alkaliphilic bacteria belonging to the Anaerobacillus genus.</title>
        <authorList>
            <person name="Bassil N.M."/>
            <person name="Lloyd J.R."/>
        </authorList>
    </citation>
    <scope>NUCLEOTIDE SEQUENCE [LARGE SCALE GENOMIC DNA]</scope>
    <source>
        <strain evidence="3 4">DSM 22531</strain>
    </source>
</reference>
<protein>
    <recommendedName>
        <fullName evidence="2">VanZ-like domain-containing protein</fullName>
    </recommendedName>
</protein>
<keyword evidence="1" id="KW-1133">Transmembrane helix</keyword>
<dbReference type="Proteomes" id="UP000180057">
    <property type="component" value="Unassembled WGS sequence"/>
</dbReference>
<organism evidence="3 4">
    <name type="scientific">Anaerobacillus alkalidiazotrophicus</name>
    <dbReference type="NCBI Taxonomy" id="472963"/>
    <lineage>
        <taxon>Bacteria</taxon>
        <taxon>Bacillati</taxon>
        <taxon>Bacillota</taxon>
        <taxon>Bacilli</taxon>
        <taxon>Bacillales</taxon>
        <taxon>Bacillaceae</taxon>
        <taxon>Anaerobacillus</taxon>
    </lineage>
</organism>
<proteinExistence type="predicted"/>
<evidence type="ECO:0000313" key="3">
    <source>
        <dbReference type="EMBL" id="OIJ22517.1"/>
    </source>
</evidence>
<evidence type="ECO:0000313" key="4">
    <source>
        <dbReference type="Proteomes" id="UP000180057"/>
    </source>
</evidence>
<feature type="transmembrane region" description="Helical" evidence="1">
    <location>
        <begin position="109"/>
        <end position="128"/>
    </location>
</feature>
<feature type="domain" description="VanZ-like" evidence="2">
    <location>
        <begin position="24"/>
        <end position="164"/>
    </location>
</feature>